<name>A0A0G1MNW5_9BACT</name>
<feature type="transmembrane region" description="Helical" evidence="6">
    <location>
        <begin position="37"/>
        <end position="57"/>
    </location>
</feature>
<comment type="catalytic activity">
    <reaction evidence="1">
        <text>[protein]-peptidylproline (omega=180) = [protein]-peptidylproline (omega=0)</text>
        <dbReference type="Rhea" id="RHEA:16237"/>
        <dbReference type="Rhea" id="RHEA-COMP:10747"/>
        <dbReference type="Rhea" id="RHEA-COMP:10748"/>
        <dbReference type="ChEBI" id="CHEBI:83833"/>
        <dbReference type="ChEBI" id="CHEBI:83834"/>
        <dbReference type="EC" id="5.2.1.8"/>
    </reaction>
</comment>
<keyword evidence="6" id="KW-0472">Membrane</keyword>
<dbReference type="STRING" id="1618384.UW68_C0003G0015"/>
<dbReference type="EC" id="5.2.1.8" evidence="2"/>
<dbReference type="PANTHER" id="PTHR47245:SF1">
    <property type="entry name" value="FOLDASE PROTEIN PRSA"/>
    <property type="match status" value="1"/>
</dbReference>
<keyword evidence="6" id="KW-0812">Transmembrane</keyword>
<keyword evidence="5" id="KW-0413">Isomerase</keyword>
<reference evidence="7 8" key="1">
    <citation type="journal article" date="2015" name="Nature">
        <title>rRNA introns, odd ribosomes, and small enigmatic genomes across a large radiation of phyla.</title>
        <authorList>
            <person name="Brown C.T."/>
            <person name="Hug L.A."/>
            <person name="Thomas B.C."/>
            <person name="Sharon I."/>
            <person name="Castelle C.J."/>
            <person name="Singh A."/>
            <person name="Wilkins M.J."/>
            <person name="Williams K.H."/>
            <person name="Banfield J.F."/>
        </authorList>
    </citation>
    <scope>NUCLEOTIDE SEQUENCE [LARGE SCALE GENOMIC DNA]</scope>
</reference>
<keyword evidence="3" id="KW-0732">Signal</keyword>
<keyword evidence="4" id="KW-0697">Rotamase</keyword>
<evidence type="ECO:0000256" key="3">
    <source>
        <dbReference type="ARBA" id="ARBA00022729"/>
    </source>
</evidence>
<dbReference type="SUPFAM" id="SSF109998">
    <property type="entry name" value="Triger factor/SurA peptide-binding domain-like"/>
    <property type="match status" value="1"/>
</dbReference>
<dbReference type="PANTHER" id="PTHR47245">
    <property type="entry name" value="PEPTIDYLPROLYL ISOMERASE"/>
    <property type="match status" value="1"/>
</dbReference>
<evidence type="ECO:0000256" key="4">
    <source>
        <dbReference type="ARBA" id="ARBA00023110"/>
    </source>
</evidence>
<evidence type="ECO:0000313" key="7">
    <source>
        <dbReference type="EMBL" id="KKT73694.1"/>
    </source>
</evidence>
<dbReference type="Proteomes" id="UP000034835">
    <property type="component" value="Unassembled WGS sequence"/>
</dbReference>
<gene>
    <name evidence="7" type="ORF">UW68_C0003G0015</name>
</gene>
<sequence length="228" mass="26156">MKESKTNAGKSVRVIKKLRSVSEMPMDEIKEARRSPYGFIAKLILVAILGTVIFLLVQKYRGLFLAGTVNSMPVTRHELNQKMAEKYGKQTFDEIISERILSQEIEKNNIVISDEEVAAEMAKIVADYGSDEAFKAALSQYGLTEEKAKESVKQSLSLRKLIEKNYKIEITDEAVKKYFDDNKKLFEGKKFDDVKADIKETLFQQEVYTKTQEWFTEVKKNSKVVSFI</sequence>
<dbReference type="Gene3D" id="1.10.4030.10">
    <property type="entry name" value="Porin chaperone SurA, peptide-binding domain"/>
    <property type="match status" value="1"/>
</dbReference>
<dbReference type="InterPro" id="IPR050245">
    <property type="entry name" value="PrsA_foldase"/>
</dbReference>
<proteinExistence type="predicted"/>
<evidence type="ECO:0000256" key="5">
    <source>
        <dbReference type="ARBA" id="ARBA00023235"/>
    </source>
</evidence>
<comment type="caution">
    <text evidence="7">The sequence shown here is derived from an EMBL/GenBank/DDBJ whole genome shotgun (WGS) entry which is preliminary data.</text>
</comment>
<evidence type="ECO:0000313" key="8">
    <source>
        <dbReference type="Proteomes" id="UP000034835"/>
    </source>
</evidence>
<organism evidence="7 8">
    <name type="scientific">Candidatus Collierbacteria bacterium GW2011_GWB1_44_6</name>
    <dbReference type="NCBI Taxonomy" id="1618384"/>
    <lineage>
        <taxon>Bacteria</taxon>
        <taxon>Candidatus Collieribacteriota</taxon>
    </lineage>
</organism>
<evidence type="ECO:0000256" key="2">
    <source>
        <dbReference type="ARBA" id="ARBA00013194"/>
    </source>
</evidence>
<keyword evidence="6" id="KW-1133">Transmembrane helix</keyword>
<dbReference type="GO" id="GO:0003755">
    <property type="term" value="F:peptidyl-prolyl cis-trans isomerase activity"/>
    <property type="evidence" value="ECO:0007669"/>
    <property type="project" value="UniProtKB-KW"/>
</dbReference>
<dbReference type="InterPro" id="IPR027304">
    <property type="entry name" value="Trigger_fact/SurA_dom_sf"/>
</dbReference>
<evidence type="ECO:0000256" key="6">
    <source>
        <dbReference type="SAM" id="Phobius"/>
    </source>
</evidence>
<evidence type="ECO:0000256" key="1">
    <source>
        <dbReference type="ARBA" id="ARBA00000971"/>
    </source>
</evidence>
<accession>A0A0G1MNW5</accession>
<dbReference type="AlphaFoldDB" id="A0A0G1MNW5"/>
<protein>
    <recommendedName>
        <fullName evidence="2">peptidylprolyl isomerase</fullName>
        <ecNumber evidence="2">5.2.1.8</ecNumber>
    </recommendedName>
</protein>
<dbReference type="EMBL" id="LCJG01000003">
    <property type="protein sequence ID" value="KKT73694.1"/>
    <property type="molecule type" value="Genomic_DNA"/>
</dbReference>
<dbReference type="Pfam" id="PF13624">
    <property type="entry name" value="SurA_N_3"/>
    <property type="match status" value="1"/>
</dbReference>